<dbReference type="EMBL" id="BGZK01000850">
    <property type="protein sequence ID" value="GBP62809.1"/>
    <property type="molecule type" value="Genomic_DNA"/>
</dbReference>
<sequence>MSRIVSTNNIFRSARDNNVHNYKMKKSRQPPPNRTAVGCVSENYTFQRFESAVAPAPAPSDLRDLTRRQNKGERAIRHGIRYHKSPRLCPSHTDFVLEAR</sequence>
<feature type="region of interest" description="Disordered" evidence="1">
    <location>
        <begin position="16"/>
        <end position="36"/>
    </location>
</feature>
<name>A0A4C1XKK1_EUMVA</name>
<reference evidence="2 3" key="1">
    <citation type="journal article" date="2019" name="Commun. Biol.">
        <title>The bagworm genome reveals a unique fibroin gene that provides high tensile strength.</title>
        <authorList>
            <person name="Kono N."/>
            <person name="Nakamura H."/>
            <person name="Ohtoshi R."/>
            <person name="Tomita M."/>
            <person name="Numata K."/>
            <person name="Arakawa K."/>
        </authorList>
    </citation>
    <scope>NUCLEOTIDE SEQUENCE [LARGE SCALE GENOMIC DNA]</scope>
</reference>
<protein>
    <submittedName>
        <fullName evidence="2">Uncharacterized protein</fullName>
    </submittedName>
</protein>
<evidence type="ECO:0000313" key="3">
    <source>
        <dbReference type="Proteomes" id="UP000299102"/>
    </source>
</evidence>
<accession>A0A4C1XKK1</accession>
<gene>
    <name evidence="2" type="ORF">EVAR_50638_1</name>
</gene>
<comment type="caution">
    <text evidence="2">The sequence shown here is derived from an EMBL/GenBank/DDBJ whole genome shotgun (WGS) entry which is preliminary data.</text>
</comment>
<evidence type="ECO:0000313" key="2">
    <source>
        <dbReference type="EMBL" id="GBP62809.1"/>
    </source>
</evidence>
<organism evidence="2 3">
    <name type="scientific">Eumeta variegata</name>
    <name type="common">Bagworm moth</name>
    <name type="synonym">Eumeta japonica</name>
    <dbReference type="NCBI Taxonomy" id="151549"/>
    <lineage>
        <taxon>Eukaryota</taxon>
        <taxon>Metazoa</taxon>
        <taxon>Ecdysozoa</taxon>
        <taxon>Arthropoda</taxon>
        <taxon>Hexapoda</taxon>
        <taxon>Insecta</taxon>
        <taxon>Pterygota</taxon>
        <taxon>Neoptera</taxon>
        <taxon>Endopterygota</taxon>
        <taxon>Lepidoptera</taxon>
        <taxon>Glossata</taxon>
        <taxon>Ditrysia</taxon>
        <taxon>Tineoidea</taxon>
        <taxon>Psychidae</taxon>
        <taxon>Oiketicinae</taxon>
        <taxon>Eumeta</taxon>
    </lineage>
</organism>
<proteinExistence type="predicted"/>
<dbReference type="Proteomes" id="UP000299102">
    <property type="component" value="Unassembled WGS sequence"/>
</dbReference>
<evidence type="ECO:0000256" key="1">
    <source>
        <dbReference type="SAM" id="MobiDB-lite"/>
    </source>
</evidence>
<dbReference type="AlphaFoldDB" id="A0A4C1XKK1"/>
<keyword evidence="3" id="KW-1185">Reference proteome</keyword>